<dbReference type="NCBIfam" id="TIGR03943">
    <property type="entry name" value="TIGR03943 family putative permease subunit"/>
    <property type="match status" value="1"/>
</dbReference>
<feature type="transmembrane region" description="Helical" evidence="1">
    <location>
        <begin position="80"/>
        <end position="99"/>
    </location>
</feature>
<evidence type="ECO:0000313" key="4">
    <source>
        <dbReference type="Proteomes" id="UP001596524"/>
    </source>
</evidence>
<dbReference type="Proteomes" id="UP001596524">
    <property type="component" value="Unassembled WGS sequence"/>
</dbReference>
<proteinExistence type="predicted"/>
<feature type="domain" description="DUF1980" evidence="2">
    <location>
        <begin position="148"/>
        <end position="236"/>
    </location>
</feature>
<dbReference type="InterPro" id="IPR015402">
    <property type="entry name" value="DUF1980"/>
</dbReference>
<evidence type="ECO:0000259" key="2">
    <source>
        <dbReference type="Pfam" id="PF21537"/>
    </source>
</evidence>
<feature type="transmembrane region" description="Helical" evidence="1">
    <location>
        <begin position="33"/>
        <end position="51"/>
    </location>
</feature>
<reference evidence="4" key="1">
    <citation type="journal article" date="2019" name="Int. J. Syst. Evol. Microbiol.">
        <title>The Global Catalogue of Microorganisms (GCM) 10K type strain sequencing project: providing services to taxonomists for standard genome sequencing and annotation.</title>
        <authorList>
            <consortium name="The Broad Institute Genomics Platform"/>
            <consortium name="The Broad Institute Genome Sequencing Center for Infectious Disease"/>
            <person name="Wu L."/>
            <person name="Ma J."/>
        </authorList>
    </citation>
    <scope>NUCLEOTIDE SEQUENCE [LARGE SCALE GENOMIC DNA]</scope>
    <source>
        <strain evidence="4">FCH27</strain>
    </source>
</reference>
<keyword evidence="1" id="KW-1133">Transmembrane helix</keyword>
<dbReference type="InterPro" id="IPR048447">
    <property type="entry name" value="DUF1980_C"/>
</dbReference>
<keyword evidence="4" id="KW-1185">Reference proteome</keyword>
<protein>
    <submittedName>
        <fullName evidence="3">TIGR03943 family putative permease subunit</fullName>
    </submittedName>
</protein>
<dbReference type="EMBL" id="JBHTCH010000030">
    <property type="protein sequence ID" value="MFC7363375.1"/>
    <property type="molecule type" value="Genomic_DNA"/>
</dbReference>
<sequence>MTRATQTLLLTVTGAVLVRMAMGDTYLRYVNSWMRWPLLACGALLVLLAVVDMWRDEPKADGQPDHAPDGEPESSHVPRAAWLLFVPSLVFFLIAPPALGAHFAERAQTAVVPAEPSTEVVLPELPTTDPVPLLLEDVIIRAAYDGDTLADRRLEITGFVSRDASGDWFVTQFGMNCCAADATVMKVLATGAEAPADDQWVKVVGRYVADTGVGGGTPPEVTVEDVQLIDAPTNQYR</sequence>
<keyword evidence="1" id="KW-0812">Transmembrane</keyword>
<name>A0ABW2NBW2_9ACTN</name>
<organism evidence="3 4">
    <name type="scientific">Nocardioides astragali</name>
    <dbReference type="NCBI Taxonomy" id="1776736"/>
    <lineage>
        <taxon>Bacteria</taxon>
        <taxon>Bacillati</taxon>
        <taxon>Actinomycetota</taxon>
        <taxon>Actinomycetes</taxon>
        <taxon>Propionibacteriales</taxon>
        <taxon>Nocardioidaceae</taxon>
        <taxon>Nocardioides</taxon>
    </lineage>
</organism>
<evidence type="ECO:0000313" key="3">
    <source>
        <dbReference type="EMBL" id="MFC7363375.1"/>
    </source>
</evidence>
<gene>
    <name evidence="3" type="ORF">ACFQO6_24095</name>
</gene>
<accession>A0ABW2NBW2</accession>
<dbReference type="RefSeq" id="WP_255889281.1">
    <property type="nucleotide sequence ID" value="NZ_JAFMZM010000002.1"/>
</dbReference>
<evidence type="ECO:0000256" key="1">
    <source>
        <dbReference type="SAM" id="Phobius"/>
    </source>
</evidence>
<keyword evidence="1" id="KW-0472">Membrane</keyword>
<dbReference type="Pfam" id="PF21537">
    <property type="entry name" value="DUF1980_C"/>
    <property type="match status" value="1"/>
</dbReference>
<comment type="caution">
    <text evidence="3">The sequence shown here is derived from an EMBL/GenBank/DDBJ whole genome shotgun (WGS) entry which is preliminary data.</text>
</comment>